<dbReference type="PROSITE" id="PS00665">
    <property type="entry name" value="DHDPS_1"/>
    <property type="match status" value="1"/>
</dbReference>
<evidence type="ECO:0000256" key="4">
    <source>
        <dbReference type="ARBA" id="ARBA00012086"/>
    </source>
</evidence>
<dbReference type="PANTHER" id="PTHR12128">
    <property type="entry name" value="DIHYDRODIPICOLINATE SYNTHASE"/>
    <property type="match status" value="1"/>
</dbReference>
<comment type="similarity">
    <text evidence="3 12 13">Belongs to the DapA family.</text>
</comment>
<dbReference type="InterPro" id="IPR020624">
    <property type="entry name" value="Schiff_base-form_aldolases_CS"/>
</dbReference>
<dbReference type="SMART" id="SM01130">
    <property type="entry name" value="DHDPS"/>
    <property type="match status" value="1"/>
</dbReference>
<dbReference type="InterPro" id="IPR013785">
    <property type="entry name" value="Aldolase_TIM"/>
</dbReference>
<comment type="caution">
    <text evidence="12">Was originally thought to be a dihydrodipicolinate synthase (DHDPS), catalyzing the condensation of (S)-aspartate-beta-semialdehyde [(S)-ASA] and pyruvate to dihydrodipicolinate (DHDP). However, it was shown in E.coli that the product of the enzymatic reaction is not dihydrodipicolinate but in fact (4S)-4-hydroxy-2,3,4,5-tetrahydro-(2S)-dipicolinic acid (HTPA), and that the consecutive dehydration reaction leading to DHDP is not spontaneous but catalyzed by DapB.</text>
</comment>
<feature type="site" description="Part of a proton relay during catalysis" evidence="12">
    <location>
        <position position="50"/>
    </location>
</feature>
<dbReference type="RefSeq" id="WP_380822150.1">
    <property type="nucleotide sequence ID" value="NZ_JBHTJN010000028.1"/>
</dbReference>
<evidence type="ECO:0000256" key="8">
    <source>
        <dbReference type="ARBA" id="ARBA00023154"/>
    </source>
</evidence>
<accession>A0ABW3IBD7</accession>
<evidence type="ECO:0000256" key="2">
    <source>
        <dbReference type="ARBA" id="ARBA00005120"/>
    </source>
</evidence>
<keyword evidence="5 12" id="KW-0963">Cytoplasm</keyword>
<dbReference type="PIRSF" id="PIRSF001365">
    <property type="entry name" value="DHDPS"/>
    <property type="match status" value="1"/>
</dbReference>
<dbReference type="InterPro" id="IPR002220">
    <property type="entry name" value="DapA-like"/>
</dbReference>
<keyword evidence="10 12" id="KW-0704">Schiff base</keyword>
<evidence type="ECO:0000256" key="10">
    <source>
        <dbReference type="ARBA" id="ARBA00023270"/>
    </source>
</evidence>
<dbReference type="EC" id="4.3.3.7" evidence="4 12"/>
<protein>
    <recommendedName>
        <fullName evidence="4 12">4-hydroxy-tetrahydrodipicolinate synthase</fullName>
        <shortName evidence="12">HTPA synthase</shortName>
        <ecNumber evidence="4 12">4.3.3.7</ecNumber>
    </recommendedName>
</protein>
<comment type="caution">
    <text evidence="14">The sequence shown here is derived from an EMBL/GenBank/DDBJ whole genome shotgun (WGS) entry which is preliminary data.</text>
</comment>
<dbReference type="Pfam" id="PF00701">
    <property type="entry name" value="DHDPS"/>
    <property type="match status" value="1"/>
</dbReference>
<keyword evidence="9 12" id="KW-0456">Lyase</keyword>
<gene>
    <name evidence="12 14" type="primary">dapA</name>
    <name evidence="14" type="ORF">ACFQ02_09225</name>
</gene>
<comment type="subunit">
    <text evidence="12">Homotetramer; dimer of dimers.</text>
</comment>
<keyword evidence="8 12" id="KW-0457">Lysine biosynthesis</keyword>
<dbReference type="EMBL" id="JBHTJN010000028">
    <property type="protein sequence ID" value="MFD0967001.1"/>
    <property type="molecule type" value="Genomic_DNA"/>
</dbReference>
<dbReference type="GO" id="GO:0008840">
    <property type="term" value="F:4-hydroxy-tetrahydrodipicolinate synthase activity"/>
    <property type="evidence" value="ECO:0007669"/>
    <property type="project" value="UniProtKB-EC"/>
</dbReference>
<evidence type="ECO:0000313" key="14">
    <source>
        <dbReference type="EMBL" id="MFD0967001.1"/>
    </source>
</evidence>
<evidence type="ECO:0000256" key="5">
    <source>
        <dbReference type="ARBA" id="ARBA00022490"/>
    </source>
</evidence>
<evidence type="ECO:0000256" key="6">
    <source>
        <dbReference type="ARBA" id="ARBA00022605"/>
    </source>
</evidence>
<dbReference type="PANTHER" id="PTHR12128:SF66">
    <property type="entry name" value="4-HYDROXY-2-OXOGLUTARATE ALDOLASE, MITOCHONDRIAL"/>
    <property type="match status" value="1"/>
</dbReference>
<comment type="pathway">
    <text evidence="2 12">Amino-acid biosynthesis; L-lysine biosynthesis via DAP pathway; (S)-tetrahydrodipicolinate from L-aspartate: step 3/4.</text>
</comment>
<dbReference type="InterPro" id="IPR005263">
    <property type="entry name" value="DapA"/>
</dbReference>
<keyword evidence="6 12" id="KW-0028">Amino-acid biosynthesis</keyword>
<sequence>MAAKSPLFYGSITAMVTPINRHGDVDLDAMQKLIEHHIEAGTHAIVSVGTTGESATLSIEENVKTILKAVEFAAGRIPVIAGAGANATSEAITMTKLLNGSGVAGCLSVVPYYNKPTQEGLYQHFKAIAQCTDLPQILYNVPGRTVTDMLPETVARLAKIKNIVAIKEASGDVSRVQKIKQLAGDDFIVLSGDDATGLDSMRAGGEGVISVTNNIAAADMAKMCNLALAGKFDEAEVINQRLMALHKGLFIESNPIPVKWACHRLGLIPELNLRLPLTVLSKEAQPKVEQALKIAGLL</sequence>
<evidence type="ECO:0000256" key="3">
    <source>
        <dbReference type="ARBA" id="ARBA00007592"/>
    </source>
</evidence>
<dbReference type="Proteomes" id="UP001596996">
    <property type="component" value="Unassembled WGS sequence"/>
</dbReference>
<feature type="binding site" evidence="12">
    <location>
        <position position="51"/>
    </location>
    <ligand>
        <name>pyruvate</name>
        <dbReference type="ChEBI" id="CHEBI:15361"/>
    </ligand>
</feature>
<keyword evidence="7 12" id="KW-0220">Diaminopimelate biosynthesis</keyword>
<feature type="active site" description="Schiff-base intermediate with substrate" evidence="12">
    <location>
        <position position="167"/>
    </location>
</feature>
<feature type="binding site" evidence="12">
    <location>
        <position position="209"/>
    </location>
    <ligand>
        <name>pyruvate</name>
        <dbReference type="ChEBI" id="CHEBI:15361"/>
    </ligand>
</feature>
<name>A0ABW3IBD7_9PAST</name>
<feature type="active site" description="Proton donor/acceptor" evidence="12">
    <location>
        <position position="139"/>
    </location>
</feature>
<dbReference type="PROSITE" id="PS00666">
    <property type="entry name" value="DHDPS_2"/>
    <property type="match status" value="1"/>
</dbReference>
<dbReference type="SUPFAM" id="SSF51569">
    <property type="entry name" value="Aldolase"/>
    <property type="match status" value="1"/>
</dbReference>
<keyword evidence="15" id="KW-1185">Reference proteome</keyword>
<comment type="function">
    <text evidence="1 12">Catalyzes the condensation of (S)-aspartate-beta-semialdehyde [(S)-ASA] and pyruvate to 4-hydroxy-tetrahydrodipicolinate (HTPA).</text>
</comment>
<comment type="subcellular location">
    <subcellularLocation>
        <location evidence="12">Cytoplasm</location>
    </subcellularLocation>
</comment>
<dbReference type="HAMAP" id="MF_00418">
    <property type="entry name" value="DapA"/>
    <property type="match status" value="1"/>
</dbReference>
<organism evidence="14 15">
    <name type="scientific">Seminibacterium arietis</name>
    <dbReference type="NCBI Taxonomy" id="1173502"/>
    <lineage>
        <taxon>Bacteria</taxon>
        <taxon>Pseudomonadati</taxon>
        <taxon>Pseudomonadota</taxon>
        <taxon>Gammaproteobacteria</taxon>
        <taxon>Pasteurellales</taxon>
        <taxon>Pasteurellaceae</taxon>
        <taxon>Seminibacterium</taxon>
    </lineage>
</organism>
<evidence type="ECO:0000313" key="15">
    <source>
        <dbReference type="Proteomes" id="UP001596996"/>
    </source>
</evidence>
<dbReference type="Gene3D" id="3.20.20.70">
    <property type="entry name" value="Aldolase class I"/>
    <property type="match status" value="1"/>
</dbReference>
<evidence type="ECO:0000256" key="12">
    <source>
        <dbReference type="HAMAP-Rule" id="MF_00418"/>
    </source>
</evidence>
<evidence type="ECO:0000256" key="13">
    <source>
        <dbReference type="PIRNR" id="PIRNR001365"/>
    </source>
</evidence>
<evidence type="ECO:0000256" key="9">
    <source>
        <dbReference type="ARBA" id="ARBA00023239"/>
    </source>
</evidence>
<reference evidence="15" key="1">
    <citation type="journal article" date="2019" name="Int. J. Syst. Evol. Microbiol.">
        <title>The Global Catalogue of Microorganisms (GCM) 10K type strain sequencing project: providing services to taxonomists for standard genome sequencing and annotation.</title>
        <authorList>
            <consortium name="The Broad Institute Genomics Platform"/>
            <consortium name="The Broad Institute Genome Sequencing Center for Infectious Disease"/>
            <person name="Wu L."/>
            <person name="Ma J."/>
        </authorList>
    </citation>
    <scope>NUCLEOTIDE SEQUENCE [LARGE SCALE GENOMIC DNA]</scope>
    <source>
        <strain evidence="15">CCUG 61707</strain>
    </source>
</reference>
<dbReference type="InterPro" id="IPR020625">
    <property type="entry name" value="Schiff_base-form_aldolases_AS"/>
</dbReference>
<evidence type="ECO:0000256" key="1">
    <source>
        <dbReference type="ARBA" id="ARBA00003294"/>
    </source>
</evidence>
<proteinExistence type="inferred from homology"/>
<evidence type="ECO:0000256" key="11">
    <source>
        <dbReference type="ARBA" id="ARBA00047836"/>
    </source>
</evidence>
<dbReference type="NCBIfam" id="TIGR00674">
    <property type="entry name" value="dapA"/>
    <property type="match status" value="1"/>
</dbReference>
<dbReference type="CDD" id="cd00950">
    <property type="entry name" value="DHDPS"/>
    <property type="match status" value="1"/>
</dbReference>
<feature type="site" description="Part of a proton relay during catalysis" evidence="12">
    <location>
        <position position="113"/>
    </location>
</feature>
<evidence type="ECO:0000256" key="7">
    <source>
        <dbReference type="ARBA" id="ARBA00022915"/>
    </source>
</evidence>
<dbReference type="PRINTS" id="PR00146">
    <property type="entry name" value="DHPICSNTHASE"/>
</dbReference>
<comment type="catalytic activity">
    <reaction evidence="11 12">
        <text>L-aspartate 4-semialdehyde + pyruvate = (2S,4S)-4-hydroxy-2,3,4,5-tetrahydrodipicolinate + H2O + H(+)</text>
        <dbReference type="Rhea" id="RHEA:34171"/>
        <dbReference type="ChEBI" id="CHEBI:15361"/>
        <dbReference type="ChEBI" id="CHEBI:15377"/>
        <dbReference type="ChEBI" id="CHEBI:15378"/>
        <dbReference type="ChEBI" id="CHEBI:67139"/>
        <dbReference type="ChEBI" id="CHEBI:537519"/>
        <dbReference type="EC" id="4.3.3.7"/>
    </reaction>
</comment>